<evidence type="ECO:0000313" key="13">
    <source>
        <dbReference type="EMBL" id="SKA00224.1"/>
    </source>
</evidence>
<comment type="function">
    <text evidence="10">Protein L1 is also a translational repressor protein, it controls the translation of the L11 operon by binding to its mRNA.</text>
</comment>
<dbReference type="InterPro" id="IPR023673">
    <property type="entry name" value="Ribosomal_uL1_CS"/>
</dbReference>
<keyword evidence="4 10" id="KW-0699">rRNA-binding</keyword>
<evidence type="ECO:0000313" key="15">
    <source>
        <dbReference type="Proteomes" id="UP000190449"/>
    </source>
</evidence>
<sequence length="228" mass="24908">MFRGKKYKKVAEAFDRAQAYGLEQALEILKKSEVKFDQTVELHFNLGVDPKNSDQAVRGTVVLPNGTGRQVRVLVFCKDNNFQAAQDAGADYVGGADLVQKIQEGWLEFDAVVATPDMMPVISKIARVLGPRGLMPSPKSGTVTINVAQTVKELKAGKIQYRVDKGANIHAPVGKMSFSNAQLIENIKAVIDSVQKNKPQTAKGTYIKSLFITATMTPSLKLDLSITR</sequence>
<evidence type="ECO:0000313" key="12">
    <source>
        <dbReference type="EMBL" id="SHL05443.1"/>
    </source>
</evidence>
<dbReference type="STRING" id="28122.SAMN02745108_02204"/>
<dbReference type="PANTHER" id="PTHR36427:SF3">
    <property type="entry name" value="LARGE RIBOSOMAL SUBUNIT PROTEIN UL1M"/>
    <property type="match status" value="1"/>
</dbReference>
<dbReference type="GO" id="GO:0019843">
    <property type="term" value="F:rRNA binding"/>
    <property type="evidence" value="ECO:0007669"/>
    <property type="project" value="UniProtKB-UniRule"/>
</dbReference>
<dbReference type="GO" id="GO:0000049">
    <property type="term" value="F:tRNA binding"/>
    <property type="evidence" value="ECO:0007669"/>
    <property type="project" value="UniProtKB-KW"/>
</dbReference>
<keyword evidence="8 10" id="KW-0687">Ribonucleoprotein</keyword>
<evidence type="ECO:0000256" key="11">
    <source>
        <dbReference type="RuleBase" id="RU000659"/>
    </source>
</evidence>
<protein>
    <recommendedName>
        <fullName evidence="9 10">Large ribosomal subunit protein uL1</fullName>
    </recommendedName>
</protein>
<evidence type="ECO:0000256" key="10">
    <source>
        <dbReference type="HAMAP-Rule" id="MF_01318"/>
    </source>
</evidence>
<evidence type="ECO:0000256" key="4">
    <source>
        <dbReference type="ARBA" id="ARBA00022730"/>
    </source>
</evidence>
<proteinExistence type="inferred from homology"/>
<comment type="subunit">
    <text evidence="10">Part of the 50S ribosomal subunit.</text>
</comment>
<dbReference type="PANTHER" id="PTHR36427">
    <property type="entry name" value="54S RIBOSOMAL PROTEIN L1, MITOCHONDRIAL"/>
    <property type="match status" value="1"/>
</dbReference>
<reference evidence="14" key="1">
    <citation type="submission" date="2016-11" db="EMBL/GenBank/DDBJ databases">
        <authorList>
            <person name="Varghese N."/>
            <person name="Submissions S."/>
        </authorList>
    </citation>
    <scope>NUCLEOTIDE SEQUENCE [LARGE SCALE GENOMIC DNA]</scope>
    <source>
        <strain evidence="14">UWOS</strain>
    </source>
</reference>
<reference evidence="13 15" key="3">
    <citation type="submission" date="2017-02" db="EMBL/GenBank/DDBJ databases">
        <authorList>
            <person name="Peterson S.W."/>
        </authorList>
    </citation>
    <scope>NUCLEOTIDE SEQUENCE [LARGE SCALE GENOMIC DNA]</scope>
    <source>
        <strain evidence="13 15">ATCC 43854</strain>
    </source>
</reference>
<dbReference type="Gene3D" id="3.40.50.790">
    <property type="match status" value="1"/>
</dbReference>
<dbReference type="FunFam" id="3.40.50.790:FF:000001">
    <property type="entry name" value="50S ribosomal protein L1"/>
    <property type="match status" value="1"/>
</dbReference>
<accession>A0A1T4Q938</accession>
<dbReference type="InterPro" id="IPR028364">
    <property type="entry name" value="Ribosomal_uL1/biogenesis"/>
</dbReference>
<dbReference type="InterPro" id="IPR016095">
    <property type="entry name" value="Ribosomal_uL1_3-a/b-sand"/>
</dbReference>
<dbReference type="GO" id="GO:0006417">
    <property type="term" value="P:regulation of translation"/>
    <property type="evidence" value="ECO:0007669"/>
    <property type="project" value="UniProtKB-KW"/>
</dbReference>
<dbReference type="PROSITE" id="PS01199">
    <property type="entry name" value="RIBOSOMAL_L1"/>
    <property type="match status" value="1"/>
</dbReference>
<dbReference type="EMBL" id="FRAW01000031">
    <property type="protein sequence ID" value="SHL05443.1"/>
    <property type="molecule type" value="Genomic_DNA"/>
</dbReference>
<dbReference type="NCBIfam" id="TIGR01169">
    <property type="entry name" value="rplA_bact"/>
    <property type="match status" value="1"/>
</dbReference>
<dbReference type="InterPro" id="IPR023674">
    <property type="entry name" value="Ribosomal_uL1-like"/>
</dbReference>
<evidence type="ECO:0000256" key="8">
    <source>
        <dbReference type="ARBA" id="ARBA00023274"/>
    </source>
</evidence>
<dbReference type="Proteomes" id="UP000190449">
    <property type="component" value="Unassembled WGS sequence"/>
</dbReference>
<reference evidence="12" key="2">
    <citation type="submission" date="2016-11" db="EMBL/GenBank/DDBJ databases">
        <authorList>
            <person name="Jaros S."/>
            <person name="Januszkiewicz K."/>
            <person name="Wedrychowicz H."/>
        </authorList>
    </citation>
    <scope>NUCLEOTIDE SEQUENCE [LARGE SCALE GENOMIC DNA]</scope>
    <source>
        <strain evidence="12">UWOS</strain>
    </source>
</reference>
<keyword evidence="7 10" id="KW-0689">Ribosomal protein</keyword>
<evidence type="ECO:0000256" key="9">
    <source>
        <dbReference type="ARBA" id="ARBA00035241"/>
    </source>
</evidence>
<evidence type="ECO:0000256" key="3">
    <source>
        <dbReference type="ARBA" id="ARBA00022555"/>
    </source>
</evidence>
<keyword evidence="14" id="KW-1185">Reference proteome</keyword>
<keyword evidence="3 10" id="KW-0820">tRNA-binding</keyword>
<dbReference type="EMBL" id="FUWU01000044">
    <property type="protein sequence ID" value="SKA00224.1"/>
    <property type="molecule type" value="Genomic_DNA"/>
</dbReference>
<comment type="similarity">
    <text evidence="1 10 11">Belongs to the universal ribosomal protein uL1 family.</text>
</comment>
<keyword evidence="6 10" id="KW-0694">RNA-binding</keyword>
<evidence type="ECO:0000256" key="5">
    <source>
        <dbReference type="ARBA" id="ARBA00022845"/>
    </source>
</evidence>
<dbReference type="Gene3D" id="3.30.190.20">
    <property type="match status" value="1"/>
</dbReference>
<evidence type="ECO:0000256" key="1">
    <source>
        <dbReference type="ARBA" id="ARBA00010531"/>
    </source>
</evidence>
<accession>A0A1M6XHQ7</accession>
<comment type="function">
    <text evidence="10">Binds directly to 23S rRNA. The L1 stalk is quite mobile in the ribosome, and is involved in E site tRNA release.</text>
</comment>
<dbReference type="GO" id="GO:0006412">
    <property type="term" value="P:translation"/>
    <property type="evidence" value="ECO:0007669"/>
    <property type="project" value="UniProtKB-UniRule"/>
</dbReference>
<dbReference type="Pfam" id="PF00687">
    <property type="entry name" value="Ribosomal_L1"/>
    <property type="match status" value="1"/>
</dbReference>
<dbReference type="Proteomes" id="UP000184275">
    <property type="component" value="Unassembled WGS sequence"/>
</dbReference>
<dbReference type="CDD" id="cd00403">
    <property type="entry name" value="Ribosomal_L1"/>
    <property type="match status" value="1"/>
</dbReference>
<dbReference type="GO" id="GO:0015934">
    <property type="term" value="C:large ribosomal subunit"/>
    <property type="evidence" value="ECO:0007669"/>
    <property type="project" value="InterPro"/>
</dbReference>
<dbReference type="SUPFAM" id="SSF56808">
    <property type="entry name" value="Ribosomal protein L1"/>
    <property type="match status" value="1"/>
</dbReference>
<gene>
    <name evidence="10" type="primary">rplA</name>
    <name evidence="13" type="ORF">SAMN02745108_02204</name>
    <name evidence="12" type="ORF">SAMN05720469_13127</name>
</gene>
<evidence type="ECO:0000256" key="7">
    <source>
        <dbReference type="ARBA" id="ARBA00022980"/>
    </source>
</evidence>
<dbReference type="HAMAP" id="MF_01318_B">
    <property type="entry name" value="Ribosomal_uL1_B"/>
    <property type="match status" value="1"/>
</dbReference>
<evidence type="ECO:0000256" key="2">
    <source>
        <dbReference type="ARBA" id="ARBA00022491"/>
    </source>
</evidence>
<dbReference type="PIRSF" id="PIRSF002155">
    <property type="entry name" value="Ribosomal_L1"/>
    <property type="match status" value="1"/>
</dbReference>
<dbReference type="RefSeq" id="WP_073305718.1">
    <property type="nucleotide sequence ID" value="NZ_FRAW01000031.1"/>
</dbReference>
<keyword evidence="5 10" id="KW-0810">Translation regulation</keyword>
<evidence type="ECO:0000256" key="6">
    <source>
        <dbReference type="ARBA" id="ARBA00022884"/>
    </source>
</evidence>
<dbReference type="InterPro" id="IPR005878">
    <property type="entry name" value="Ribosom_uL1_bac-type"/>
</dbReference>
<keyword evidence="2 10" id="KW-0678">Repressor</keyword>
<organism evidence="12 14">
    <name type="scientific">Fibrobacter intestinalis</name>
    <dbReference type="NCBI Taxonomy" id="28122"/>
    <lineage>
        <taxon>Bacteria</taxon>
        <taxon>Pseudomonadati</taxon>
        <taxon>Fibrobacterota</taxon>
        <taxon>Fibrobacteria</taxon>
        <taxon>Fibrobacterales</taxon>
        <taxon>Fibrobacteraceae</taxon>
        <taxon>Fibrobacter</taxon>
    </lineage>
</organism>
<dbReference type="AlphaFoldDB" id="A0A1M6XHQ7"/>
<name>A0A1M6XHQ7_9BACT</name>
<dbReference type="GO" id="GO:0003735">
    <property type="term" value="F:structural constituent of ribosome"/>
    <property type="evidence" value="ECO:0007669"/>
    <property type="project" value="InterPro"/>
</dbReference>
<evidence type="ECO:0000313" key="14">
    <source>
        <dbReference type="Proteomes" id="UP000184275"/>
    </source>
</evidence>
<dbReference type="InterPro" id="IPR002143">
    <property type="entry name" value="Ribosomal_uL1"/>
</dbReference>